<evidence type="ECO:0000256" key="1">
    <source>
        <dbReference type="SAM" id="MobiDB-lite"/>
    </source>
</evidence>
<protein>
    <submittedName>
        <fullName evidence="3">WW domain-binding protein 2</fullName>
    </submittedName>
</protein>
<dbReference type="InterPro" id="IPR011993">
    <property type="entry name" value="PH-like_dom_sf"/>
</dbReference>
<organism evidence="3 4">
    <name type="scientific">Taenia crassiceps</name>
    <dbReference type="NCBI Taxonomy" id="6207"/>
    <lineage>
        <taxon>Eukaryota</taxon>
        <taxon>Metazoa</taxon>
        <taxon>Spiralia</taxon>
        <taxon>Lophotrochozoa</taxon>
        <taxon>Platyhelminthes</taxon>
        <taxon>Cestoda</taxon>
        <taxon>Eucestoda</taxon>
        <taxon>Cyclophyllidea</taxon>
        <taxon>Taeniidae</taxon>
        <taxon>Taenia</taxon>
    </lineage>
</organism>
<dbReference type="SUPFAM" id="SSF50729">
    <property type="entry name" value="PH domain-like"/>
    <property type="match status" value="1"/>
</dbReference>
<dbReference type="EMBL" id="JAKROA010000004">
    <property type="protein sequence ID" value="KAL5107626.1"/>
    <property type="molecule type" value="Genomic_DNA"/>
</dbReference>
<evidence type="ECO:0000313" key="4">
    <source>
        <dbReference type="Proteomes" id="UP001651158"/>
    </source>
</evidence>
<sequence>MSINTAHTQDGLGVVLFYGERLLVTYDGCKLTLSGLGQQPNGRYSGTAYLTSHRVIFLSKDKSPALNSLSMPFVYMKRVAIKQPTFGPNHIEGFVSSESGQWSGEVPFKLVFNHGGAIEFGKSLLELGTRASKLQNSYKTPTAPPLCEIYACPPPAYTPFVNDPYYNSFMQPHPSFSPPPVDYLYQTNSPPPYPGAVPPPYTPNPGPPPPYTAAAASSMPPYPTGGPPPVNTGYYYPSDPNTFYAPPYSQASAPPMEPEDKKNLYQSLEWKLACTSNTSTKALFQFFLNDVEIVMKRGEIRGMSSVSQRDQGLNRNVPSTGLHKPQCI</sequence>
<dbReference type="PANTHER" id="PTHR31606">
    <property type="entry name" value="WW DOMAIN BINDING PROTEIN 2, ISOFORM E"/>
    <property type="match status" value="1"/>
</dbReference>
<name>A0ABR4QD30_9CEST</name>
<dbReference type="Gene3D" id="2.30.29.30">
    <property type="entry name" value="Pleckstrin-homology domain (PH domain)/Phosphotyrosine-binding domain (PTB)"/>
    <property type="match status" value="1"/>
</dbReference>
<feature type="compositionally biased region" description="Polar residues" evidence="1">
    <location>
        <begin position="305"/>
        <end position="319"/>
    </location>
</feature>
<proteinExistence type="predicted"/>
<dbReference type="InterPro" id="IPR044852">
    <property type="entry name" value="WBP2-like"/>
</dbReference>
<dbReference type="PRINTS" id="PR01217">
    <property type="entry name" value="PRICHEXTENSN"/>
</dbReference>
<evidence type="ECO:0000313" key="3">
    <source>
        <dbReference type="EMBL" id="KAL5107626.1"/>
    </source>
</evidence>
<accession>A0ABR4QD30</accession>
<dbReference type="CDD" id="cd13214">
    <property type="entry name" value="PH-GRAM_WBP2"/>
    <property type="match status" value="1"/>
</dbReference>
<reference evidence="3 4" key="1">
    <citation type="journal article" date="2022" name="Front. Cell. Infect. Microbiol.">
        <title>The Genomes of Two Strains of Taenia crassiceps the Animal Model for the Study of Human Cysticercosis.</title>
        <authorList>
            <person name="Bobes R.J."/>
            <person name="Estrada K."/>
            <person name="Rios-Valencia D.G."/>
            <person name="Calderon-Gallegos A."/>
            <person name="de la Torre P."/>
            <person name="Carrero J.C."/>
            <person name="Sanchez-Flores A."/>
            <person name="Laclette J.P."/>
        </authorList>
    </citation>
    <scope>NUCLEOTIDE SEQUENCE [LARGE SCALE GENOMIC DNA]</scope>
    <source>
        <strain evidence="3">WFUcys</strain>
    </source>
</reference>
<dbReference type="Pfam" id="PF02893">
    <property type="entry name" value="GRAM"/>
    <property type="match status" value="1"/>
</dbReference>
<evidence type="ECO:0000259" key="2">
    <source>
        <dbReference type="Pfam" id="PF02893"/>
    </source>
</evidence>
<feature type="compositionally biased region" description="Pro residues" evidence="1">
    <location>
        <begin position="189"/>
        <end position="211"/>
    </location>
</feature>
<gene>
    <name evidence="3" type="ORF">TcWFU_004259</name>
</gene>
<dbReference type="Proteomes" id="UP001651158">
    <property type="component" value="Unassembled WGS sequence"/>
</dbReference>
<feature type="region of interest" description="Disordered" evidence="1">
    <location>
        <begin position="180"/>
        <end position="212"/>
    </location>
</feature>
<keyword evidence="4" id="KW-1185">Reference proteome</keyword>
<feature type="domain" description="GRAM" evidence="2">
    <location>
        <begin position="20"/>
        <end position="126"/>
    </location>
</feature>
<feature type="region of interest" description="Disordered" evidence="1">
    <location>
        <begin position="305"/>
        <end position="328"/>
    </location>
</feature>
<comment type="caution">
    <text evidence="3">The sequence shown here is derived from an EMBL/GenBank/DDBJ whole genome shotgun (WGS) entry which is preliminary data.</text>
</comment>
<dbReference type="InterPro" id="IPR004182">
    <property type="entry name" value="GRAM"/>
</dbReference>
<dbReference type="PANTHER" id="PTHR31606:SF1">
    <property type="entry name" value="WW DOMAIN BINDING PROTEIN 2, ISOFORM E"/>
    <property type="match status" value="1"/>
</dbReference>